<dbReference type="Pfam" id="PF11155">
    <property type="entry name" value="DUF2935"/>
    <property type="match status" value="1"/>
</dbReference>
<gene>
    <name evidence="1" type="ORF">BEP19_14695</name>
</gene>
<proteinExistence type="predicted"/>
<dbReference type="Gene3D" id="1.20.1260.120">
    <property type="entry name" value="Protein of unknown function DUF2935"/>
    <property type="match status" value="1"/>
</dbReference>
<evidence type="ECO:0008006" key="3">
    <source>
        <dbReference type="Google" id="ProtNLM"/>
    </source>
</evidence>
<dbReference type="EMBL" id="MCHY01000011">
    <property type="protein sequence ID" value="RKD21850.1"/>
    <property type="molecule type" value="Genomic_DNA"/>
</dbReference>
<evidence type="ECO:0000313" key="2">
    <source>
        <dbReference type="Proteomes" id="UP000284219"/>
    </source>
</evidence>
<dbReference type="InterPro" id="IPR021328">
    <property type="entry name" value="CotB-like"/>
</dbReference>
<dbReference type="SUPFAM" id="SSF158430">
    <property type="entry name" value="Bacillus cereus metalloprotein-like"/>
    <property type="match status" value="1"/>
</dbReference>
<protein>
    <recommendedName>
        <fullName evidence="3">DUF2935 domain-containing protein</fullName>
    </recommendedName>
</protein>
<keyword evidence="2" id="KW-1185">Reference proteome</keyword>
<name>A0A419SFB7_9BACL</name>
<dbReference type="OrthoDB" id="2734401at2"/>
<accession>A0A419SFB7</accession>
<reference evidence="1 2" key="1">
    <citation type="submission" date="2016-08" db="EMBL/GenBank/DDBJ databases">
        <title>Novel Firmicute Genomes.</title>
        <authorList>
            <person name="Poppleton D.I."/>
            <person name="Gribaldo S."/>
        </authorList>
    </citation>
    <scope>NUCLEOTIDE SEQUENCE [LARGE SCALE GENOMIC DNA]</scope>
    <source>
        <strain evidence="1 2">RAOx-1</strain>
    </source>
</reference>
<sequence length="139" mass="16562">MLFAYGPYQDLRTLDEMRFWKQQEEEHIDVIKELVKDLEPQFVEALDAWKESFTLVLNRITRDIETYIRMNGKSTPAMHQHVMEMARFSLEQSERFLQFLHQMRTTSKAIKGKPTLLTVIDHIARESEYFIGVLQVLKQ</sequence>
<dbReference type="RefSeq" id="WP_120190970.1">
    <property type="nucleotide sequence ID" value="NZ_MCHY01000011.1"/>
</dbReference>
<dbReference type="Proteomes" id="UP000284219">
    <property type="component" value="Unassembled WGS sequence"/>
</dbReference>
<comment type="caution">
    <text evidence="1">The sequence shown here is derived from an EMBL/GenBank/DDBJ whole genome shotgun (WGS) entry which is preliminary data.</text>
</comment>
<organism evidence="1 2">
    <name type="scientific">Ammoniphilus oxalaticus</name>
    <dbReference type="NCBI Taxonomy" id="66863"/>
    <lineage>
        <taxon>Bacteria</taxon>
        <taxon>Bacillati</taxon>
        <taxon>Bacillota</taxon>
        <taxon>Bacilli</taxon>
        <taxon>Bacillales</taxon>
        <taxon>Paenibacillaceae</taxon>
        <taxon>Aneurinibacillus group</taxon>
        <taxon>Ammoniphilus</taxon>
    </lineage>
</organism>
<evidence type="ECO:0000313" key="1">
    <source>
        <dbReference type="EMBL" id="RKD21850.1"/>
    </source>
</evidence>
<dbReference type="AlphaFoldDB" id="A0A419SFB7"/>